<evidence type="ECO:0000313" key="2">
    <source>
        <dbReference type="EnsemblMetazoa" id="CJA35224.1"/>
    </source>
</evidence>
<protein>
    <recommendedName>
        <fullName evidence="1">Centromere/kinetochore protein zw10 N-terminal domain-containing protein</fullName>
    </recommendedName>
</protein>
<reference evidence="3" key="1">
    <citation type="submission" date="2010-08" db="EMBL/GenBank/DDBJ databases">
        <authorList>
            <consortium name="Caenorhabditis japonica Sequencing Consortium"/>
            <person name="Wilson R.K."/>
        </authorList>
    </citation>
    <scope>NUCLEOTIDE SEQUENCE [LARGE SCALE GENOMIC DNA]</scope>
    <source>
        <strain evidence="3">DF5081</strain>
    </source>
</reference>
<sequence>MTASEGSYRELEQKLKDGLASISADIVDKYGNLKVALNINATAKLIFDRLENLEDISEMSTRDMAKFIEECEKENPETLADIKSQAN</sequence>
<keyword evidence="3" id="KW-1185">Reference proteome</keyword>
<dbReference type="EnsemblMetazoa" id="CJA35224.1">
    <property type="protein sequence ID" value="CJA35224.1"/>
    <property type="gene ID" value="WBGene00211071"/>
</dbReference>
<evidence type="ECO:0000259" key="1">
    <source>
        <dbReference type="Pfam" id="PF06248"/>
    </source>
</evidence>
<accession>A0A8R1IHX8</accession>
<evidence type="ECO:0000313" key="3">
    <source>
        <dbReference type="Proteomes" id="UP000005237"/>
    </source>
</evidence>
<dbReference type="AlphaFoldDB" id="A0A8R1IHX8"/>
<dbReference type="GO" id="GO:0000775">
    <property type="term" value="C:chromosome, centromeric region"/>
    <property type="evidence" value="ECO:0007669"/>
    <property type="project" value="InterPro"/>
</dbReference>
<proteinExistence type="predicted"/>
<dbReference type="GO" id="GO:0005634">
    <property type="term" value="C:nucleus"/>
    <property type="evidence" value="ECO:0007669"/>
    <property type="project" value="InterPro"/>
</dbReference>
<reference evidence="2" key="2">
    <citation type="submission" date="2022-06" db="UniProtKB">
        <authorList>
            <consortium name="EnsemblMetazoa"/>
        </authorList>
    </citation>
    <scope>IDENTIFICATION</scope>
    <source>
        <strain evidence="2">DF5081</strain>
    </source>
</reference>
<dbReference type="Pfam" id="PF06248">
    <property type="entry name" value="Zw10_N"/>
    <property type="match status" value="1"/>
</dbReference>
<name>A0A8R1IHX8_CAEJA</name>
<dbReference type="GO" id="GO:0000278">
    <property type="term" value="P:mitotic cell cycle"/>
    <property type="evidence" value="ECO:0007669"/>
    <property type="project" value="InterPro"/>
</dbReference>
<dbReference type="Proteomes" id="UP000005237">
    <property type="component" value="Unassembled WGS sequence"/>
</dbReference>
<dbReference type="InterPro" id="IPR009361">
    <property type="entry name" value="Zw10_N"/>
</dbReference>
<feature type="domain" description="Centromere/kinetochore protein zw10 N-terminal" evidence="1">
    <location>
        <begin position="11"/>
        <end position="86"/>
    </location>
</feature>
<organism evidence="2 3">
    <name type="scientific">Caenorhabditis japonica</name>
    <dbReference type="NCBI Taxonomy" id="281687"/>
    <lineage>
        <taxon>Eukaryota</taxon>
        <taxon>Metazoa</taxon>
        <taxon>Ecdysozoa</taxon>
        <taxon>Nematoda</taxon>
        <taxon>Chromadorea</taxon>
        <taxon>Rhabditida</taxon>
        <taxon>Rhabditina</taxon>
        <taxon>Rhabditomorpha</taxon>
        <taxon>Rhabditoidea</taxon>
        <taxon>Rhabditidae</taxon>
        <taxon>Peloderinae</taxon>
        <taxon>Caenorhabditis</taxon>
    </lineage>
</organism>